<protein>
    <submittedName>
        <fullName evidence="3">BMP family ABC transporter substrate-binding protein</fullName>
    </submittedName>
</protein>
<dbReference type="PANTHER" id="PTHR43208:SF1">
    <property type="entry name" value="ABC TRANSPORTER SUBSTRATE-BINDING PROTEIN"/>
    <property type="match status" value="1"/>
</dbReference>
<dbReference type="InterPro" id="IPR003760">
    <property type="entry name" value="PnrA-like"/>
</dbReference>
<comment type="caution">
    <text evidence="3">The sequence shown here is derived from an EMBL/GenBank/DDBJ whole genome shotgun (WGS) entry which is preliminary data.</text>
</comment>
<evidence type="ECO:0000256" key="1">
    <source>
        <dbReference type="ARBA" id="ARBA00022729"/>
    </source>
</evidence>
<name>A0ABV0JZW4_9CYAN</name>
<evidence type="ECO:0000259" key="2">
    <source>
        <dbReference type="Pfam" id="PF02608"/>
    </source>
</evidence>
<dbReference type="Pfam" id="PF02608">
    <property type="entry name" value="Bmp"/>
    <property type="match status" value="1"/>
</dbReference>
<reference evidence="3 4" key="1">
    <citation type="submission" date="2022-04" db="EMBL/GenBank/DDBJ databases">
        <title>Positive selection, recombination, and allopatry shape intraspecific diversity of widespread and dominant cyanobacteria.</title>
        <authorList>
            <person name="Wei J."/>
            <person name="Shu W."/>
            <person name="Hu C."/>
        </authorList>
    </citation>
    <scope>NUCLEOTIDE SEQUENCE [LARGE SCALE GENOMIC DNA]</scope>
    <source>
        <strain evidence="3 4">DQ-A4</strain>
    </source>
</reference>
<dbReference type="CDD" id="cd19963">
    <property type="entry name" value="PBP1_BMP-like"/>
    <property type="match status" value="1"/>
</dbReference>
<dbReference type="PANTHER" id="PTHR43208">
    <property type="entry name" value="ABC TRANSPORTER SUBSTRATE-BINDING PROTEIN"/>
    <property type="match status" value="1"/>
</dbReference>
<evidence type="ECO:0000313" key="3">
    <source>
        <dbReference type="EMBL" id="MEP0946028.1"/>
    </source>
</evidence>
<dbReference type="InterPro" id="IPR052910">
    <property type="entry name" value="ABC-Purine-Binding"/>
</dbReference>
<accession>A0ABV0JZW4</accession>
<gene>
    <name evidence="3" type="ORF">NC992_04000</name>
</gene>
<sequence>MRKPMFQVTRRQAIRGLLATGAFGLTVKLSGCSNSPTAAGGSDTLTAGFIYVGPKDDYGYNQAHAEGRASLDGLDGVKTSEEASVPETNAVQESIRSMIDLDGATAIFATSFGYFDPHVLALAKDFPEVQFFHCGGLYQESVHPNNVGSYFGYIDEAQYVAGVVAAHTSTSKRLGFIGAKPIPQVLRNVNSFTLGARSIDPSATTQVIFTGDWADPVREAEAANSMADQGIDVLTCHVDSPKVVIETAERRGIFATGYHANQAELAPQGYLTGAEWDWSTVYKNYVSLLQEGKTLMNGGIPHLVRGGFKDGFLKLSPFGPAVSASAQQAAEAAQAQLISGELVIYKGEIKDNQGKTVVAGGKELGQTAIELEQMNWLAERVMGSVG</sequence>
<dbReference type="Gene3D" id="3.40.50.2300">
    <property type="match status" value="2"/>
</dbReference>
<keyword evidence="4" id="KW-1185">Reference proteome</keyword>
<evidence type="ECO:0000313" key="4">
    <source>
        <dbReference type="Proteomes" id="UP001482513"/>
    </source>
</evidence>
<dbReference type="EMBL" id="JAMPKX010000001">
    <property type="protein sequence ID" value="MEP0946028.1"/>
    <property type="molecule type" value="Genomic_DNA"/>
</dbReference>
<dbReference type="Proteomes" id="UP001482513">
    <property type="component" value="Unassembled WGS sequence"/>
</dbReference>
<keyword evidence="1" id="KW-0732">Signal</keyword>
<feature type="domain" description="ABC transporter substrate-binding protein PnrA-like" evidence="2">
    <location>
        <begin position="46"/>
        <end position="337"/>
    </location>
</feature>
<organism evidence="3 4">
    <name type="scientific">Leptolyngbya subtilissima DQ-A4</name>
    <dbReference type="NCBI Taxonomy" id="2933933"/>
    <lineage>
        <taxon>Bacteria</taxon>
        <taxon>Bacillati</taxon>
        <taxon>Cyanobacteriota</taxon>
        <taxon>Cyanophyceae</taxon>
        <taxon>Leptolyngbyales</taxon>
        <taxon>Leptolyngbyaceae</taxon>
        <taxon>Leptolyngbya group</taxon>
        <taxon>Leptolyngbya</taxon>
    </lineage>
</organism>
<proteinExistence type="predicted"/>
<dbReference type="RefSeq" id="WP_190694481.1">
    <property type="nucleotide sequence ID" value="NZ_JAMPKX010000001.1"/>
</dbReference>